<evidence type="ECO:0000256" key="1">
    <source>
        <dbReference type="SAM" id="MobiDB-lite"/>
    </source>
</evidence>
<dbReference type="EMBL" id="CAADRA010007330">
    <property type="protein sequence ID" value="VFU00383.1"/>
    <property type="molecule type" value="Genomic_DNA"/>
</dbReference>
<reference evidence="3 4" key="1">
    <citation type="submission" date="2019-03" db="EMBL/GenBank/DDBJ databases">
        <authorList>
            <person name="Gaulin E."/>
            <person name="Dumas B."/>
        </authorList>
    </citation>
    <scope>NUCLEOTIDE SEQUENCE [LARGE SCALE GENOMIC DNA]</scope>
    <source>
        <strain evidence="3">CBS 568.67</strain>
    </source>
</reference>
<accession>A0A485LPK5</accession>
<feature type="compositionally biased region" description="Basic residues" evidence="1">
    <location>
        <begin position="78"/>
        <end position="88"/>
    </location>
</feature>
<organism evidence="3 4">
    <name type="scientific">Aphanomyces stellatus</name>
    <dbReference type="NCBI Taxonomy" id="120398"/>
    <lineage>
        <taxon>Eukaryota</taxon>
        <taxon>Sar</taxon>
        <taxon>Stramenopiles</taxon>
        <taxon>Oomycota</taxon>
        <taxon>Saprolegniomycetes</taxon>
        <taxon>Saprolegniales</taxon>
        <taxon>Verrucalvaceae</taxon>
        <taxon>Aphanomyces</taxon>
    </lineage>
</organism>
<feature type="region of interest" description="Disordered" evidence="1">
    <location>
        <begin position="520"/>
        <end position="573"/>
    </location>
</feature>
<keyword evidence="4" id="KW-1185">Reference proteome</keyword>
<feature type="region of interest" description="Disordered" evidence="1">
    <location>
        <begin position="37"/>
        <end position="101"/>
    </location>
</feature>
<dbReference type="OrthoDB" id="78645at2759"/>
<evidence type="ECO:0000313" key="4">
    <source>
        <dbReference type="Proteomes" id="UP000332933"/>
    </source>
</evidence>
<dbReference type="Proteomes" id="UP000332933">
    <property type="component" value="Unassembled WGS sequence"/>
</dbReference>
<reference evidence="2" key="2">
    <citation type="submission" date="2019-06" db="EMBL/GenBank/DDBJ databases">
        <title>Genomics analysis of Aphanomyces spp. identifies a new class of oomycete effector associated with host adaptation.</title>
        <authorList>
            <person name="Gaulin E."/>
        </authorList>
    </citation>
    <scope>NUCLEOTIDE SEQUENCE</scope>
    <source>
        <strain evidence="2">CBS 578.67</strain>
    </source>
</reference>
<evidence type="ECO:0000313" key="2">
    <source>
        <dbReference type="EMBL" id="KAF0684274.1"/>
    </source>
</evidence>
<dbReference type="EMBL" id="VJMH01007304">
    <property type="protein sequence ID" value="KAF0684274.1"/>
    <property type="molecule type" value="Genomic_DNA"/>
</dbReference>
<protein>
    <submittedName>
        <fullName evidence="3">Aste57867_23738 protein</fullName>
    </submittedName>
</protein>
<gene>
    <name evidence="3" type="primary">Aste57867_23738</name>
    <name evidence="2" type="ORF">As57867_023666</name>
    <name evidence="3" type="ORF">ASTE57867_23738</name>
</gene>
<name>A0A485LPK5_9STRA</name>
<dbReference type="AlphaFoldDB" id="A0A485LPK5"/>
<sequence length="942" mass="105863">MEHSDGWDVVRDLHFLFATDDELHDELAYVCDLFSDSTSDTTPMANDASSEKDAADDAETPPVREEASTNGPPAVPTTKRRVRVRKPTKNTSRARQQEEMKTLRAQVDALKDQLDEAKKHPSVDMSVWERAARDQLYAKSKAMQENEQLRAAVVEQATFIDDMTRLLRKKPRLTLQMDPQSEAWLSYKLAAQASLRVAAIHAIADRQYRHQETEFIKAGLFHRADDVIRADALPQPNGKVIVQYVYHVTLAAPCRLVGAAVWKVLRGEHAMTLPDGAHETVEELDACTIYRQFTRVCAHEQVLSAHSNLIFKYYVEAERELFVWQSVLDDALVPHMTHGSVHQESGWIQVAPLEDTSTCRLTLLLNIVADPLHEKGTGTVDELLEVSAAIFEKLSFREPPDAPGLFPGTPAKVNVDEERSMSFAKRTFVQRGKALELALKDAINRSCGPKTNQVKGHTFLVLVFAFGSKLKIRRLCRRMANEAGRINTWSIVNDLPFLFASDDQLNDDLAYVCDLLSDSTSDPRDASSEDDIGARPSVTAPPPRVAAKKPKRSRPTSNLQTNPSRDRKRREIKELRRQVDVLKDALLDAKRRAGTTTDMPAWERAAREQLFLKSKAMQENEQLRETIQDQASFIDDMTRLLRKKPRLTTLDVHSEAWREYKLAAQTSLRLAAIHAITDRQYARQQTAFIQAGVYDRAEDTCHAGPIPQPDGRVLIERVYHVTLVAPRACIGAAVWKALNGDRRFALPDGAVETFEKIDPHTVYRAFHQTAADHASAAHWNFIFKQYVEEERDVIVWRSVMDDALVPRMPEGIVHDESGWLVVAPLSPTTSRLTLVLNIIAEARHDGRRLLTDELVDVTADIIDKFSFNRPPDVPGTFPGAPPKPEATATTLPFAKRAFVERGKQIELTLKRVIDDAISDFQRTQPLDPSEVLPCTVATGISK</sequence>
<evidence type="ECO:0000313" key="3">
    <source>
        <dbReference type="EMBL" id="VFU00383.1"/>
    </source>
</evidence>
<proteinExistence type="predicted"/>